<dbReference type="Gene3D" id="3.20.180.10">
    <property type="entry name" value="PNP-oxidase-like"/>
    <property type="match status" value="1"/>
</dbReference>
<protein>
    <recommendedName>
        <fullName evidence="1">DUF2470 domain-containing protein</fullName>
    </recommendedName>
</protein>
<evidence type="ECO:0000313" key="3">
    <source>
        <dbReference type="Proteomes" id="UP000242146"/>
    </source>
</evidence>
<dbReference type="EMBL" id="MCGT01000020">
    <property type="protein sequence ID" value="ORX51703.1"/>
    <property type="molecule type" value="Genomic_DNA"/>
</dbReference>
<accession>A0A1X2GEA1</accession>
<dbReference type="AlphaFoldDB" id="A0A1X2GEA1"/>
<dbReference type="InterPro" id="IPR019595">
    <property type="entry name" value="DUF2470"/>
</dbReference>
<evidence type="ECO:0000313" key="2">
    <source>
        <dbReference type="EMBL" id="ORX51703.1"/>
    </source>
</evidence>
<dbReference type="Proteomes" id="UP000242146">
    <property type="component" value="Unassembled WGS sequence"/>
</dbReference>
<feature type="domain" description="DUF2470" evidence="1">
    <location>
        <begin position="9"/>
        <end position="84"/>
    </location>
</feature>
<sequence length="235" mass="25573">MSDPIAPHSAPISAYMSVHEATNVAYVRHFAGIDNVATATFESINSQGFQVSYTLKDGMTDRAYIAFKTPLTKREDIRPVLEEMAKEAETALGLPSSLVGPPPVAAIAKALYAQGTSVYTPPEPRVPLNIFYPVSRNDALSCALLFGSLAVFGYASDRQLPGFLHPVRSSLLKVDSAKRILKGLAYVHTAEAVLALAICLRRGWYSTENTIKWTLSTLVFGVFSTSRLIKHGRDV</sequence>
<dbReference type="PANTHER" id="PTHR37783">
    <property type="entry name" value="MEMBRANE PROTEIN, PUTATIVE (AFU_ORTHOLOGUE AFUA_1G04315)-RELATED"/>
    <property type="match status" value="1"/>
</dbReference>
<dbReference type="InterPro" id="IPR037119">
    <property type="entry name" value="Haem_oxidase_HugZ-like_sf"/>
</dbReference>
<dbReference type="PANTHER" id="PTHR37783:SF1">
    <property type="entry name" value="MEMBRANE PROTEIN, PUTATIVE (AFU_ORTHOLOGUE AFUA_1G04315)-RELATED"/>
    <property type="match status" value="1"/>
</dbReference>
<keyword evidence="3" id="KW-1185">Reference proteome</keyword>
<organism evidence="2 3">
    <name type="scientific">Hesseltinella vesiculosa</name>
    <dbReference type="NCBI Taxonomy" id="101127"/>
    <lineage>
        <taxon>Eukaryota</taxon>
        <taxon>Fungi</taxon>
        <taxon>Fungi incertae sedis</taxon>
        <taxon>Mucoromycota</taxon>
        <taxon>Mucoromycotina</taxon>
        <taxon>Mucoromycetes</taxon>
        <taxon>Mucorales</taxon>
        <taxon>Cunninghamellaceae</taxon>
        <taxon>Hesseltinella</taxon>
    </lineage>
</organism>
<dbReference type="InterPro" id="IPR028110">
    <property type="entry name" value="TMEM254"/>
</dbReference>
<comment type="caution">
    <text evidence="2">The sequence shown here is derived from an EMBL/GenBank/DDBJ whole genome shotgun (WGS) entry which is preliminary data.</text>
</comment>
<name>A0A1X2GEA1_9FUNG</name>
<reference evidence="2 3" key="1">
    <citation type="submission" date="2016-07" db="EMBL/GenBank/DDBJ databases">
        <title>Pervasive Adenine N6-methylation of Active Genes in Fungi.</title>
        <authorList>
            <consortium name="DOE Joint Genome Institute"/>
            <person name="Mondo S.J."/>
            <person name="Dannebaum R.O."/>
            <person name="Kuo R.C."/>
            <person name="Labutti K."/>
            <person name="Haridas S."/>
            <person name="Kuo A."/>
            <person name="Salamov A."/>
            <person name="Ahrendt S.R."/>
            <person name="Lipzen A."/>
            <person name="Sullivan W."/>
            <person name="Andreopoulos W.B."/>
            <person name="Clum A."/>
            <person name="Lindquist E."/>
            <person name="Daum C."/>
            <person name="Ramamoorthy G.K."/>
            <person name="Gryganskyi A."/>
            <person name="Culley D."/>
            <person name="Magnuson J.K."/>
            <person name="James T.Y."/>
            <person name="O'Malley M.A."/>
            <person name="Stajich J.E."/>
            <person name="Spatafora J.W."/>
            <person name="Visel A."/>
            <person name="Grigoriev I.V."/>
        </authorList>
    </citation>
    <scope>NUCLEOTIDE SEQUENCE [LARGE SCALE GENOMIC DNA]</scope>
    <source>
        <strain evidence="2 3">NRRL 3301</strain>
    </source>
</reference>
<gene>
    <name evidence="2" type="ORF">DM01DRAFT_1337203</name>
</gene>
<dbReference type="Pfam" id="PF10615">
    <property type="entry name" value="DUF2470"/>
    <property type="match status" value="1"/>
</dbReference>
<dbReference type="OrthoDB" id="5553410at2759"/>
<evidence type="ECO:0000259" key="1">
    <source>
        <dbReference type="Pfam" id="PF10615"/>
    </source>
</evidence>
<proteinExistence type="predicted"/>
<dbReference type="Pfam" id="PF14934">
    <property type="entry name" value="TMEM254"/>
    <property type="match status" value="1"/>
</dbReference>